<accession>D3PW52</accession>
<evidence type="ECO:0000256" key="2">
    <source>
        <dbReference type="ARBA" id="ARBA00012150"/>
    </source>
</evidence>
<dbReference type="KEGG" id="sna:Snas_1505"/>
<dbReference type="EC" id="3.6.1.7" evidence="2 5"/>
<dbReference type="GO" id="GO:0003998">
    <property type="term" value="F:acylphosphatase activity"/>
    <property type="evidence" value="ECO:0007669"/>
    <property type="project" value="UniProtKB-EC"/>
</dbReference>
<dbReference type="PROSITE" id="PS00150">
    <property type="entry name" value="ACYLPHOSPHATASE_1"/>
    <property type="match status" value="1"/>
</dbReference>
<feature type="active site" evidence="5">
    <location>
        <position position="19"/>
    </location>
</feature>
<dbReference type="eggNOG" id="COG1254">
    <property type="taxonomic scope" value="Bacteria"/>
</dbReference>
<dbReference type="AlphaFoldDB" id="D3PW52"/>
<evidence type="ECO:0000259" key="7">
    <source>
        <dbReference type="PROSITE" id="PS51160"/>
    </source>
</evidence>
<dbReference type="HOGENOM" id="CLU_141932_1_3_11"/>
<dbReference type="PANTHER" id="PTHR47268:SF4">
    <property type="entry name" value="ACYLPHOSPHATASE"/>
    <property type="match status" value="1"/>
</dbReference>
<keyword evidence="5" id="KW-0378">Hydrolase</keyword>
<dbReference type="PROSITE" id="PS51160">
    <property type="entry name" value="ACYLPHOSPHATASE_3"/>
    <property type="match status" value="1"/>
</dbReference>
<dbReference type="InterPro" id="IPR036046">
    <property type="entry name" value="Acylphosphatase-like_dom_sf"/>
</dbReference>
<dbReference type="PRINTS" id="PR00112">
    <property type="entry name" value="ACYLPHPHTASE"/>
</dbReference>
<dbReference type="Pfam" id="PF00708">
    <property type="entry name" value="Acylphosphatase"/>
    <property type="match status" value="1"/>
</dbReference>
<dbReference type="InterPro" id="IPR001792">
    <property type="entry name" value="Acylphosphatase-like_dom"/>
</dbReference>
<dbReference type="InterPro" id="IPR020456">
    <property type="entry name" value="Acylphosphatase"/>
</dbReference>
<evidence type="ECO:0000313" key="8">
    <source>
        <dbReference type="EMBL" id="ADD41209.1"/>
    </source>
</evidence>
<feature type="active site" evidence="5">
    <location>
        <position position="37"/>
    </location>
</feature>
<evidence type="ECO:0000256" key="1">
    <source>
        <dbReference type="ARBA" id="ARBA00005614"/>
    </source>
</evidence>
<comment type="catalytic activity">
    <reaction evidence="4 5">
        <text>an acyl phosphate + H2O = a carboxylate + phosphate + H(+)</text>
        <dbReference type="Rhea" id="RHEA:14965"/>
        <dbReference type="ChEBI" id="CHEBI:15377"/>
        <dbReference type="ChEBI" id="CHEBI:15378"/>
        <dbReference type="ChEBI" id="CHEBI:29067"/>
        <dbReference type="ChEBI" id="CHEBI:43474"/>
        <dbReference type="ChEBI" id="CHEBI:59918"/>
        <dbReference type="EC" id="3.6.1.7"/>
    </reaction>
</comment>
<dbReference type="InterPro" id="IPR017968">
    <property type="entry name" value="Acylphosphatase_CS"/>
</dbReference>
<dbReference type="STRING" id="446470.Snas_1505"/>
<sequence>MAIAKRFLVSGRVQGVFFRAFTRDVALREGLTGTVRNLADGRVEAYVEGPDAAVAAFERELRVGPPAARVDEVAASSENPVGARDFRITG</sequence>
<keyword evidence="9" id="KW-1185">Reference proteome</keyword>
<comment type="similarity">
    <text evidence="1 6">Belongs to the acylphosphatase family.</text>
</comment>
<feature type="domain" description="Acylphosphatase-like" evidence="7">
    <location>
        <begin position="4"/>
        <end position="90"/>
    </location>
</feature>
<dbReference type="Proteomes" id="UP000000844">
    <property type="component" value="Chromosome"/>
</dbReference>
<organism evidence="8 9">
    <name type="scientific">Stackebrandtia nassauensis (strain DSM 44728 / CIP 108903 / NRRL B-16338 / NBRC 102104 / LLR-40K-21)</name>
    <dbReference type="NCBI Taxonomy" id="446470"/>
    <lineage>
        <taxon>Bacteria</taxon>
        <taxon>Bacillati</taxon>
        <taxon>Actinomycetota</taxon>
        <taxon>Actinomycetes</taxon>
        <taxon>Glycomycetales</taxon>
        <taxon>Glycomycetaceae</taxon>
        <taxon>Stackebrandtia</taxon>
    </lineage>
</organism>
<gene>
    <name evidence="8" type="ordered locus">Snas_1505</name>
</gene>
<evidence type="ECO:0000256" key="6">
    <source>
        <dbReference type="RuleBase" id="RU004168"/>
    </source>
</evidence>
<evidence type="ECO:0000256" key="3">
    <source>
        <dbReference type="ARBA" id="ARBA00015991"/>
    </source>
</evidence>
<dbReference type="PANTHER" id="PTHR47268">
    <property type="entry name" value="ACYLPHOSPHATASE"/>
    <property type="match status" value="1"/>
</dbReference>
<dbReference type="SUPFAM" id="SSF54975">
    <property type="entry name" value="Acylphosphatase/BLUF domain-like"/>
    <property type="match status" value="1"/>
</dbReference>
<name>D3PW52_STANL</name>
<dbReference type="RefSeq" id="WP_013016780.1">
    <property type="nucleotide sequence ID" value="NC_013947.1"/>
</dbReference>
<reference evidence="8 9" key="1">
    <citation type="journal article" date="2009" name="Stand. Genomic Sci.">
        <title>Complete genome sequence of Stackebrandtia nassauensis type strain (LLR-40K-21).</title>
        <authorList>
            <person name="Munk C."/>
            <person name="Lapidus A."/>
            <person name="Copeland A."/>
            <person name="Jando M."/>
            <person name="Mayilraj S."/>
            <person name="Glavina Del Rio T."/>
            <person name="Nolan M."/>
            <person name="Chen F."/>
            <person name="Lucas S."/>
            <person name="Tice H."/>
            <person name="Cheng J.F."/>
            <person name="Han C."/>
            <person name="Detter J.C."/>
            <person name="Bruce D."/>
            <person name="Goodwin L."/>
            <person name="Chain P."/>
            <person name="Pitluck S."/>
            <person name="Goker M."/>
            <person name="Ovchinikova G."/>
            <person name="Pati A."/>
            <person name="Ivanova N."/>
            <person name="Mavromatis K."/>
            <person name="Chen A."/>
            <person name="Palaniappan K."/>
            <person name="Land M."/>
            <person name="Hauser L."/>
            <person name="Chang Y.J."/>
            <person name="Jeffries C.D."/>
            <person name="Bristow J."/>
            <person name="Eisen J.A."/>
            <person name="Markowitz V."/>
            <person name="Hugenholtz P."/>
            <person name="Kyrpides N.C."/>
            <person name="Klenk H.P."/>
        </authorList>
    </citation>
    <scope>NUCLEOTIDE SEQUENCE [LARGE SCALE GENOMIC DNA]</scope>
    <source>
        <strain evidence="9">DSM 44728 / CIP 108903 / NRRL B-16338 / NBRC 102104 / LLR-40K-21</strain>
    </source>
</reference>
<evidence type="ECO:0000256" key="5">
    <source>
        <dbReference type="PROSITE-ProRule" id="PRU00520"/>
    </source>
</evidence>
<protein>
    <recommendedName>
        <fullName evidence="3 5">acylphosphatase</fullName>
        <ecNumber evidence="2 5">3.6.1.7</ecNumber>
    </recommendedName>
</protein>
<evidence type="ECO:0000256" key="4">
    <source>
        <dbReference type="ARBA" id="ARBA00047645"/>
    </source>
</evidence>
<proteinExistence type="inferred from homology"/>
<evidence type="ECO:0000313" key="9">
    <source>
        <dbReference type="Proteomes" id="UP000000844"/>
    </source>
</evidence>
<dbReference type="EMBL" id="CP001778">
    <property type="protein sequence ID" value="ADD41209.1"/>
    <property type="molecule type" value="Genomic_DNA"/>
</dbReference>
<dbReference type="OrthoDB" id="3182027at2"/>
<dbReference type="Gene3D" id="3.30.70.100">
    <property type="match status" value="1"/>
</dbReference>